<evidence type="ECO:0000313" key="3">
    <source>
        <dbReference type="Proteomes" id="UP001476583"/>
    </source>
</evidence>
<reference evidence="2 3" key="1">
    <citation type="submission" date="2024-03" db="EMBL/GenBank/DDBJ databases">
        <title>Complete genome of BD2.</title>
        <authorList>
            <person name="Cao G."/>
        </authorList>
    </citation>
    <scope>NUCLEOTIDE SEQUENCE [LARGE SCALE GENOMIC DNA]</scope>
    <source>
        <strain evidence="2 3">BD2</strain>
    </source>
</reference>
<keyword evidence="3" id="KW-1185">Reference proteome</keyword>
<name>A0ABZ2RFR7_ECTME</name>
<organism evidence="2 3">
    <name type="scientific">Ectopseudomonas mendocina</name>
    <name type="common">Pseudomonas mendocina</name>
    <dbReference type="NCBI Taxonomy" id="300"/>
    <lineage>
        <taxon>Bacteria</taxon>
        <taxon>Pseudomonadati</taxon>
        <taxon>Pseudomonadota</taxon>
        <taxon>Gammaproteobacteria</taxon>
        <taxon>Pseudomonadales</taxon>
        <taxon>Pseudomonadaceae</taxon>
        <taxon>Ectopseudomonas</taxon>
    </lineage>
</organism>
<evidence type="ECO:0000256" key="1">
    <source>
        <dbReference type="SAM" id="MobiDB-lite"/>
    </source>
</evidence>
<sequence length="128" mass="13485">MAIHYSANQEGVACGRSGASLEMTQVEAEVSCKLCLRSLEKKAVEPVRKTPSLADLRAAAKAEKAAAAEAAAAVEAKPSRTTPVEKVAADKAASTPSKKSARAEWQARLAQLPGRNRLPRGASRQSFI</sequence>
<dbReference type="EMBL" id="CP148074">
    <property type="protein sequence ID" value="WXL25858.1"/>
    <property type="molecule type" value="Genomic_DNA"/>
</dbReference>
<protein>
    <submittedName>
        <fullName evidence="2">Uncharacterized protein</fullName>
    </submittedName>
</protein>
<proteinExistence type="predicted"/>
<dbReference type="Proteomes" id="UP001476583">
    <property type="component" value="Chromosome"/>
</dbReference>
<gene>
    <name evidence="2" type="ORF">WG219_21620</name>
</gene>
<accession>A0ABZ2RFR7</accession>
<feature type="region of interest" description="Disordered" evidence="1">
    <location>
        <begin position="75"/>
        <end position="103"/>
    </location>
</feature>
<evidence type="ECO:0000313" key="2">
    <source>
        <dbReference type="EMBL" id="WXL25858.1"/>
    </source>
</evidence>